<protein>
    <submittedName>
        <fullName evidence="12">Pyruvate formate lyase activating enzyme</fullName>
    </submittedName>
</protein>
<dbReference type="GO" id="GO:0046872">
    <property type="term" value="F:metal ion binding"/>
    <property type="evidence" value="ECO:0007669"/>
    <property type="project" value="UniProtKB-KW"/>
</dbReference>
<dbReference type="InterPro" id="IPR034457">
    <property type="entry name" value="Organic_radical-activating"/>
</dbReference>
<dbReference type="Gene3D" id="3.20.20.70">
    <property type="entry name" value="Aldolase class I"/>
    <property type="match status" value="1"/>
</dbReference>
<dbReference type="PROSITE" id="PS01087">
    <property type="entry name" value="RADICAL_ACTIVATING"/>
    <property type="match status" value="1"/>
</dbReference>
<evidence type="ECO:0000256" key="7">
    <source>
        <dbReference type="ARBA" id="ARBA00023004"/>
    </source>
</evidence>
<dbReference type="PROSITE" id="PS51379">
    <property type="entry name" value="4FE4S_FER_2"/>
    <property type="match status" value="1"/>
</dbReference>
<keyword evidence="12" id="KW-0670">Pyruvate</keyword>
<evidence type="ECO:0000256" key="5">
    <source>
        <dbReference type="ARBA" id="ARBA00022723"/>
    </source>
</evidence>
<gene>
    <name evidence="12" type="ORF">A8806_11810</name>
</gene>
<evidence type="ECO:0000259" key="10">
    <source>
        <dbReference type="PROSITE" id="PS51379"/>
    </source>
</evidence>
<dbReference type="SFLD" id="SFLDG01066">
    <property type="entry name" value="organic_radical-activating_enz"/>
    <property type="match status" value="1"/>
</dbReference>
<dbReference type="PIRSF" id="PIRSF000371">
    <property type="entry name" value="PFL_act_enz"/>
    <property type="match status" value="1"/>
</dbReference>
<dbReference type="InterPro" id="IPR012839">
    <property type="entry name" value="Organic_radical_activase"/>
</dbReference>
<sequence>MVQTRINKSIEERTGLIANIERYALNDGLGVRTTVFLKGCPLRCRWCCNPETQKSGRELMFFPDTCIACGACIESCPYGALADSPVPDREICGKCADRDTTFPCVAQCYAGCRKISGERMTVGEVVTRAKRDMAFYLKSGGGVTVSGGEPLSQPDFLAALLESLQANWINTAIETCGTGKAEDIISIAPYVNMVFFDLKSMNDEKHKLWTGSGNRQILDNFCLMAELADKYSFELVARTPVIPGFNDSEDEIQRIGTFIGGAKGSVAGYELLPYHKLGRGKYQALGREYDMGETAALSDEKMEKLNMVAGSCGVEMCKF</sequence>
<dbReference type="RefSeq" id="WP_109733467.1">
    <property type="nucleotide sequence ID" value="NZ_BAAACK010000010.1"/>
</dbReference>
<comment type="catalytic activity">
    <reaction evidence="9">
        <text>glycyl-[protein] + reduced [flavodoxin] + S-adenosyl-L-methionine = glycin-2-yl radical-[protein] + semiquinone [flavodoxin] + 5'-deoxyadenosine + L-methionine + H(+)</text>
        <dbReference type="Rhea" id="RHEA:61976"/>
        <dbReference type="Rhea" id="RHEA-COMP:10622"/>
        <dbReference type="Rhea" id="RHEA-COMP:14480"/>
        <dbReference type="Rhea" id="RHEA-COMP:15993"/>
        <dbReference type="Rhea" id="RHEA-COMP:15994"/>
        <dbReference type="ChEBI" id="CHEBI:15378"/>
        <dbReference type="ChEBI" id="CHEBI:17319"/>
        <dbReference type="ChEBI" id="CHEBI:29947"/>
        <dbReference type="ChEBI" id="CHEBI:32722"/>
        <dbReference type="ChEBI" id="CHEBI:57618"/>
        <dbReference type="ChEBI" id="CHEBI:57844"/>
        <dbReference type="ChEBI" id="CHEBI:59789"/>
        <dbReference type="ChEBI" id="CHEBI:140311"/>
    </reaction>
</comment>
<dbReference type="GO" id="GO:0016491">
    <property type="term" value="F:oxidoreductase activity"/>
    <property type="evidence" value="ECO:0007669"/>
    <property type="project" value="UniProtKB-KW"/>
</dbReference>
<evidence type="ECO:0000256" key="1">
    <source>
        <dbReference type="ARBA" id="ARBA00001966"/>
    </source>
</evidence>
<feature type="domain" description="4Fe-4S ferredoxin-type" evidence="10">
    <location>
        <begin position="57"/>
        <end position="86"/>
    </location>
</feature>
<dbReference type="PANTHER" id="PTHR30352:SF4">
    <property type="entry name" value="PYRUVATE FORMATE-LYASE 2-ACTIVATING ENZYME"/>
    <property type="match status" value="1"/>
</dbReference>
<dbReference type="EMBL" id="QGDL01000018">
    <property type="protein sequence ID" value="PWJ22555.1"/>
    <property type="molecule type" value="Genomic_DNA"/>
</dbReference>
<keyword evidence="6" id="KW-0560">Oxidoreductase</keyword>
<dbReference type="Pfam" id="PF00037">
    <property type="entry name" value="Fer4"/>
    <property type="match status" value="1"/>
</dbReference>
<keyword evidence="7" id="KW-0408">Iron</keyword>
<evidence type="ECO:0000313" key="12">
    <source>
        <dbReference type="EMBL" id="PWJ22555.1"/>
    </source>
</evidence>
<comment type="caution">
    <text evidence="12">The sequence shown here is derived from an EMBL/GenBank/DDBJ whole genome shotgun (WGS) entry which is preliminary data.</text>
</comment>
<evidence type="ECO:0000256" key="2">
    <source>
        <dbReference type="ARBA" id="ARBA00009777"/>
    </source>
</evidence>
<dbReference type="SFLD" id="SFLDG01118">
    <property type="entry name" value="activating_enzymes__group_2"/>
    <property type="match status" value="1"/>
</dbReference>
<organism evidence="12 13">
    <name type="scientific">Faecalicatena orotica</name>
    <dbReference type="NCBI Taxonomy" id="1544"/>
    <lineage>
        <taxon>Bacteria</taxon>
        <taxon>Bacillati</taxon>
        <taxon>Bacillota</taxon>
        <taxon>Clostridia</taxon>
        <taxon>Lachnospirales</taxon>
        <taxon>Lachnospiraceae</taxon>
        <taxon>Faecalicatena</taxon>
    </lineage>
</organism>
<evidence type="ECO:0000256" key="8">
    <source>
        <dbReference type="ARBA" id="ARBA00023014"/>
    </source>
</evidence>
<dbReference type="InterPro" id="IPR017900">
    <property type="entry name" value="4Fe4S_Fe_S_CS"/>
</dbReference>
<dbReference type="InterPro" id="IPR058240">
    <property type="entry name" value="rSAM_sf"/>
</dbReference>
<dbReference type="GO" id="GO:0016829">
    <property type="term" value="F:lyase activity"/>
    <property type="evidence" value="ECO:0007669"/>
    <property type="project" value="UniProtKB-KW"/>
</dbReference>
<keyword evidence="5" id="KW-0479">Metal-binding</keyword>
<keyword evidence="4" id="KW-0949">S-adenosyl-L-methionine</keyword>
<dbReference type="OrthoDB" id="9782387at2"/>
<accession>A0A2Y9BJK4</accession>
<evidence type="ECO:0000259" key="11">
    <source>
        <dbReference type="PROSITE" id="PS51918"/>
    </source>
</evidence>
<evidence type="ECO:0000256" key="3">
    <source>
        <dbReference type="ARBA" id="ARBA00022485"/>
    </source>
</evidence>
<keyword evidence="13" id="KW-1185">Reference proteome</keyword>
<dbReference type="AlphaFoldDB" id="A0A2Y9BJK4"/>
<comment type="similarity">
    <text evidence="2">Belongs to the organic radical-activating enzymes family.</text>
</comment>
<evidence type="ECO:0000256" key="9">
    <source>
        <dbReference type="ARBA" id="ARBA00047365"/>
    </source>
</evidence>
<dbReference type="InterPro" id="IPR007197">
    <property type="entry name" value="rSAM"/>
</dbReference>
<evidence type="ECO:0000256" key="6">
    <source>
        <dbReference type="ARBA" id="ARBA00023002"/>
    </source>
</evidence>
<dbReference type="PANTHER" id="PTHR30352">
    <property type="entry name" value="PYRUVATE FORMATE-LYASE-ACTIVATING ENZYME"/>
    <property type="match status" value="1"/>
</dbReference>
<dbReference type="InterPro" id="IPR013785">
    <property type="entry name" value="Aldolase_TIM"/>
</dbReference>
<dbReference type="GO" id="GO:0051539">
    <property type="term" value="F:4 iron, 4 sulfur cluster binding"/>
    <property type="evidence" value="ECO:0007669"/>
    <property type="project" value="UniProtKB-KW"/>
</dbReference>
<dbReference type="Pfam" id="PF13353">
    <property type="entry name" value="Fer4_12"/>
    <property type="match status" value="1"/>
</dbReference>
<dbReference type="SFLD" id="SFLDS00029">
    <property type="entry name" value="Radical_SAM"/>
    <property type="match status" value="1"/>
</dbReference>
<dbReference type="Proteomes" id="UP000245845">
    <property type="component" value="Unassembled WGS sequence"/>
</dbReference>
<dbReference type="SUPFAM" id="SSF102114">
    <property type="entry name" value="Radical SAM enzymes"/>
    <property type="match status" value="1"/>
</dbReference>
<keyword evidence="12" id="KW-0456">Lyase</keyword>
<reference evidence="12 13" key="1">
    <citation type="submission" date="2018-05" db="EMBL/GenBank/DDBJ databases">
        <title>The Hungate 1000. A catalogue of reference genomes from the rumen microbiome.</title>
        <authorList>
            <person name="Kelly W."/>
        </authorList>
    </citation>
    <scope>NUCLEOTIDE SEQUENCE [LARGE SCALE GENOMIC DNA]</scope>
    <source>
        <strain evidence="12 13">NLAE-zl-C242</strain>
    </source>
</reference>
<evidence type="ECO:0000256" key="4">
    <source>
        <dbReference type="ARBA" id="ARBA00022691"/>
    </source>
</evidence>
<dbReference type="InterPro" id="IPR001989">
    <property type="entry name" value="Radical_activat_CS"/>
</dbReference>
<proteinExistence type="inferred from homology"/>
<dbReference type="PROSITE" id="PS00198">
    <property type="entry name" value="4FE4S_FER_1"/>
    <property type="match status" value="1"/>
</dbReference>
<dbReference type="NCBIfam" id="TIGR02494">
    <property type="entry name" value="PFLE_PFLC"/>
    <property type="match status" value="1"/>
</dbReference>
<name>A0A2Y9BJK4_9FIRM</name>
<dbReference type="InterPro" id="IPR040074">
    <property type="entry name" value="BssD/PflA/YjjW"/>
</dbReference>
<feature type="domain" description="Radical SAM core" evidence="11">
    <location>
        <begin position="23"/>
        <end position="311"/>
    </location>
</feature>
<dbReference type="Pfam" id="PF04055">
    <property type="entry name" value="Radical_SAM"/>
    <property type="match status" value="1"/>
</dbReference>
<dbReference type="InterPro" id="IPR017896">
    <property type="entry name" value="4Fe4S_Fe-S-bd"/>
</dbReference>
<dbReference type="PROSITE" id="PS51918">
    <property type="entry name" value="RADICAL_SAM"/>
    <property type="match status" value="1"/>
</dbReference>
<comment type="cofactor">
    <cofactor evidence="1">
        <name>[4Fe-4S] cluster</name>
        <dbReference type="ChEBI" id="CHEBI:49883"/>
    </cofactor>
</comment>
<keyword evidence="3" id="KW-0004">4Fe-4S</keyword>
<dbReference type="SUPFAM" id="SSF54862">
    <property type="entry name" value="4Fe-4S ferredoxins"/>
    <property type="match status" value="1"/>
</dbReference>
<keyword evidence="8" id="KW-0411">Iron-sulfur</keyword>
<evidence type="ECO:0000313" key="13">
    <source>
        <dbReference type="Proteomes" id="UP000245845"/>
    </source>
</evidence>